<name>A0ABS3YHG6_9BACT</name>
<keyword evidence="2" id="KW-1185">Reference proteome</keyword>
<comment type="caution">
    <text evidence="1">The sequence shown here is derived from an EMBL/GenBank/DDBJ whole genome shotgun (WGS) entry which is preliminary data.</text>
</comment>
<evidence type="ECO:0000313" key="2">
    <source>
        <dbReference type="Proteomes" id="UP000679126"/>
    </source>
</evidence>
<dbReference type="EMBL" id="JAGHKP010000003">
    <property type="protein sequence ID" value="MBO9153880.1"/>
    <property type="molecule type" value="Genomic_DNA"/>
</dbReference>
<dbReference type="Proteomes" id="UP000679126">
    <property type="component" value="Unassembled WGS sequence"/>
</dbReference>
<gene>
    <name evidence="1" type="ORF">J7I43_16755</name>
</gene>
<sequence>MKIRYFPLCCLLLAGCIKDHGPEAPPVPAKPQWLISRVTMLHRSGSANPLPGESPQRFLKQVFELHYNRYFKPESRHVYSADGDTLNLQLAERDSLLYDANYRVRQVDAYVGSSATVRERRVFAYAGNDTLPSSFEIWYGRSDSLYRSGTVNYAYRPDTTIETGLNAHGGQDTTWYVYTGGNFTKLISTIGFEEEPFSQYDNSPGLERLMNLQHGLAFRMPMDYRSLPVLSRNNWIGQGPQSWEKNVFAYTAGGTLISEYVIIEPYPEPNYWTFRIEFFTP</sequence>
<protein>
    <recommendedName>
        <fullName evidence="3">DUF4595 domain-containing protein</fullName>
    </recommendedName>
</protein>
<dbReference type="PROSITE" id="PS51257">
    <property type="entry name" value="PROKAR_LIPOPROTEIN"/>
    <property type="match status" value="1"/>
</dbReference>
<organism evidence="1 2">
    <name type="scientific">Chitinophaga chungangae</name>
    <dbReference type="NCBI Taxonomy" id="2821488"/>
    <lineage>
        <taxon>Bacteria</taxon>
        <taxon>Pseudomonadati</taxon>
        <taxon>Bacteroidota</taxon>
        <taxon>Chitinophagia</taxon>
        <taxon>Chitinophagales</taxon>
        <taxon>Chitinophagaceae</taxon>
        <taxon>Chitinophaga</taxon>
    </lineage>
</organism>
<accession>A0ABS3YHG6</accession>
<dbReference type="RefSeq" id="WP_209147003.1">
    <property type="nucleotide sequence ID" value="NZ_JAGHKP010000003.1"/>
</dbReference>
<evidence type="ECO:0008006" key="3">
    <source>
        <dbReference type="Google" id="ProtNLM"/>
    </source>
</evidence>
<proteinExistence type="predicted"/>
<reference evidence="2" key="1">
    <citation type="submission" date="2021-03" db="EMBL/GenBank/DDBJ databases">
        <title>Assistant Professor.</title>
        <authorList>
            <person name="Huq M.A."/>
        </authorList>
    </citation>
    <scope>NUCLEOTIDE SEQUENCE [LARGE SCALE GENOMIC DNA]</scope>
    <source>
        <strain evidence="2">MAH-28</strain>
    </source>
</reference>
<evidence type="ECO:0000313" key="1">
    <source>
        <dbReference type="EMBL" id="MBO9153880.1"/>
    </source>
</evidence>